<proteinExistence type="inferred from homology"/>
<name>A0A7W9LXZ6_9PSEU</name>
<sequence length="441" mass="48251">MPDRPNTQHGLADLIARRDAPIMVWGGGFIGLSAAVAFADVGFRCHVVDIDADRVVSINNARVPVPGFEDRIPLRRELVDDGRLSAGLPDEVPWPAAVHVVCVNTDRSGKPVVEPLLDVLRRIRALHGAGGEVIVSIESTVNVRWLREEVLPTLLGDAPDWPGLHLIAAPRRDWMLSADMNLKTLPRVVGSWRDESRPLAEALYSSVSEHVHVARDWAHAALTKPVENLYRYLDLVLTNQLTEAYPDLDVVEVLKLAGTKWNMPTYHPSIGIGGYCIPLSPEFIVEDVAQSQAMPIVHSAREWSAAYPRQLAAKLRDLADGPIGILGVSYAPDARISEGSPAAALARCLRELGVEVRVHDPYFTPDEATHLTGSAPLAYPTGLAEVRMLVVATAHAEYRDLPDIITKLSSPPLIVDNLGLFREELVSRGIQYFELGALSVK</sequence>
<dbReference type="Proteomes" id="UP000552097">
    <property type="component" value="Unassembled WGS sequence"/>
</dbReference>
<evidence type="ECO:0000313" key="6">
    <source>
        <dbReference type="Proteomes" id="UP000552097"/>
    </source>
</evidence>
<evidence type="ECO:0000256" key="1">
    <source>
        <dbReference type="ARBA" id="ARBA00023002"/>
    </source>
</evidence>
<dbReference type="InterPro" id="IPR036220">
    <property type="entry name" value="UDP-Glc/GDP-Man_DH_C_sf"/>
</dbReference>
<dbReference type="PIRSF" id="PIRSF500136">
    <property type="entry name" value="UDP_ManNAc_DH"/>
    <property type="match status" value="1"/>
</dbReference>
<dbReference type="InterPro" id="IPR014026">
    <property type="entry name" value="UDP-Glc/GDP-Man_DH_dimer"/>
</dbReference>
<dbReference type="SUPFAM" id="SSF52413">
    <property type="entry name" value="UDP-glucose/GDP-mannose dehydrogenase C-terminal domain"/>
    <property type="match status" value="1"/>
</dbReference>
<evidence type="ECO:0000256" key="3">
    <source>
        <dbReference type="PIRNR" id="PIRNR000124"/>
    </source>
</evidence>
<organism evidence="5 6">
    <name type="scientific">Saccharothrix ecbatanensis</name>
    <dbReference type="NCBI Taxonomy" id="1105145"/>
    <lineage>
        <taxon>Bacteria</taxon>
        <taxon>Bacillati</taxon>
        <taxon>Actinomycetota</taxon>
        <taxon>Actinomycetes</taxon>
        <taxon>Pseudonocardiales</taxon>
        <taxon>Pseudonocardiaceae</taxon>
        <taxon>Saccharothrix</taxon>
    </lineage>
</organism>
<feature type="domain" description="UDP-glucose/GDP-mannose dehydrogenase C-terminal" evidence="4">
    <location>
        <begin position="324"/>
        <end position="423"/>
    </location>
</feature>
<dbReference type="SMART" id="SM00984">
    <property type="entry name" value="UDPG_MGDP_dh_C"/>
    <property type="match status" value="1"/>
</dbReference>
<dbReference type="InterPro" id="IPR017476">
    <property type="entry name" value="UDP-Glc/GDP-Man"/>
</dbReference>
<comment type="similarity">
    <text evidence="3">Belongs to the UDP-glucose/GDP-mannose dehydrogenase family.</text>
</comment>
<dbReference type="PIRSF" id="PIRSF000124">
    <property type="entry name" value="UDPglc_GDPman_dh"/>
    <property type="match status" value="1"/>
</dbReference>
<dbReference type="AlphaFoldDB" id="A0A7W9LXZ6"/>
<dbReference type="GO" id="GO:0000271">
    <property type="term" value="P:polysaccharide biosynthetic process"/>
    <property type="evidence" value="ECO:0007669"/>
    <property type="project" value="InterPro"/>
</dbReference>
<evidence type="ECO:0000256" key="2">
    <source>
        <dbReference type="ARBA" id="ARBA00023027"/>
    </source>
</evidence>
<dbReference type="GO" id="GO:0016616">
    <property type="term" value="F:oxidoreductase activity, acting on the CH-OH group of donors, NAD or NADP as acceptor"/>
    <property type="evidence" value="ECO:0007669"/>
    <property type="project" value="InterPro"/>
</dbReference>
<evidence type="ECO:0000313" key="5">
    <source>
        <dbReference type="EMBL" id="MBB5800264.1"/>
    </source>
</evidence>
<keyword evidence="2" id="KW-0520">NAD</keyword>
<dbReference type="Pfam" id="PF03721">
    <property type="entry name" value="UDPG_MGDP_dh_N"/>
    <property type="match status" value="1"/>
</dbReference>
<dbReference type="RefSeq" id="WP_184914487.1">
    <property type="nucleotide sequence ID" value="NZ_JACHMO010000001.1"/>
</dbReference>
<dbReference type="GO" id="GO:0016628">
    <property type="term" value="F:oxidoreductase activity, acting on the CH-CH group of donors, NAD or NADP as acceptor"/>
    <property type="evidence" value="ECO:0007669"/>
    <property type="project" value="InterPro"/>
</dbReference>
<dbReference type="InterPro" id="IPR014027">
    <property type="entry name" value="UDP-Glc/GDP-Man_DH_C"/>
</dbReference>
<dbReference type="Pfam" id="PF03720">
    <property type="entry name" value="UDPG_MGDP_dh_C"/>
    <property type="match status" value="1"/>
</dbReference>
<dbReference type="EMBL" id="JACHMO010000001">
    <property type="protein sequence ID" value="MBB5800264.1"/>
    <property type="molecule type" value="Genomic_DNA"/>
</dbReference>
<gene>
    <name evidence="5" type="ORF">F4560_000032</name>
</gene>
<dbReference type="PANTHER" id="PTHR43491">
    <property type="entry name" value="UDP-N-ACETYL-D-MANNOSAMINE DEHYDROGENASE"/>
    <property type="match status" value="1"/>
</dbReference>
<dbReference type="InterPro" id="IPR036291">
    <property type="entry name" value="NAD(P)-bd_dom_sf"/>
</dbReference>
<dbReference type="SUPFAM" id="SSF51735">
    <property type="entry name" value="NAD(P)-binding Rossmann-fold domains"/>
    <property type="match status" value="1"/>
</dbReference>
<dbReference type="InterPro" id="IPR008927">
    <property type="entry name" value="6-PGluconate_DH-like_C_sf"/>
</dbReference>
<evidence type="ECO:0000259" key="4">
    <source>
        <dbReference type="SMART" id="SM00984"/>
    </source>
</evidence>
<dbReference type="Gene3D" id="3.40.50.720">
    <property type="entry name" value="NAD(P)-binding Rossmann-like Domain"/>
    <property type="match status" value="2"/>
</dbReference>
<dbReference type="PANTHER" id="PTHR43491:SF1">
    <property type="entry name" value="UDP-N-ACETYL-D-MANNOSAMINE DEHYDROGENASE"/>
    <property type="match status" value="1"/>
</dbReference>
<keyword evidence="1" id="KW-0560">Oxidoreductase</keyword>
<reference evidence="5 6" key="1">
    <citation type="submission" date="2020-08" db="EMBL/GenBank/DDBJ databases">
        <title>Sequencing the genomes of 1000 actinobacteria strains.</title>
        <authorList>
            <person name="Klenk H.-P."/>
        </authorList>
    </citation>
    <scope>NUCLEOTIDE SEQUENCE [LARGE SCALE GENOMIC DNA]</scope>
    <source>
        <strain evidence="5 6">DSM 45486</strain>
    </source>
</reference>
<accession>A0A7W9LXZ6</accession>
<dbReference type="InterPro" id="IPR001732">
    <property type="entry name" value="UDP-Glc/GDP-Man_DH_N"/>
</dbReference>
<dbReference type="SUPFAM" id="SSF48179">
    <property type="entry name" value="6-phosphogluconate dehydrogenase C-terminal domain-like"/>
    <property type="match status" value="1"/>
</dbReference>
<protein>
    <submittedName>
        <fullName evidence="5">Nucleotide sugar dehydrogenase</fullName>
    </submittedName>
</protein>
<comment type="caution">
    <text evidence="5">The sequence shown here is derived from an EMBL/GenBank/DDBJ whole genome shotgun (WGS) entry which is preliminary data.</text>
</comment>
<dbReference type="GO" id="GO:0051287">
    <property type="term" value="F:NAD binding"/>
    <property type="evidence" value="ECO:0007669"/>
    <property type="project" value="InterPro"/>
</dbReference>
<dbReference type="InterPro" id="IPR028359">
    <property type="entry name" value="UDP_ManNAc/GlcNAc_DH"/>
</dbReference>
<dbReference type="Pfam" id="PF00984">
    <property type="entry name" value="UDPG_MGDP_dh"/>
    <property type="match status" value="1"/>
</dbReference>
<keyword evidence="6" id="KW-1185">Reference proteome</keyword>